<feature type="domain" description="DUF4124" evidence="2">
    <location>
        <begin position="6"/>
        <end position="59"/>
    </location>
</feature>
<proteinExistence type="predicted"/>
<evidence type="ECO:0000259" key="2">
    <source>
        <dbReference type="Pfam" id="PF13511"/>
    </source>
</evidence>
<keyword evidence="4" id="KW-1185">Reference proteome</keyword>
<feature type="compositionally biased region" description="Basic and acidic residues" evidence="1">
    <location>
        <begin position="63"/>
        <end position="88"/>
    </location>
</feature>
<name>A0A923HD38_9BURK</name>
<feature type="region of interest" description="Disordered" evidence="1">
    <location>
        <begin position="116"/>
        <end position="145"/>
    </location>
</feature>
<feature type="compositionally biased region" description="Low complexity" evidence="1">
    <location>
        <begin position="89"/>
        <end position="100"/>
    </location>
</feature>
<gene>
    <name evidence="3" type="ORF">H8K32_09480</name>
</gene>
<dbReference type="Pfam" id="PF13511">
    <property type="entry name" value="DUF4124"/>
    <property type="match status" value="1"/>
</dbReference>
<protein>
    <submittedName>
        <fullName evidence="3">DUF4124 domain-containing protein</fullName>
    </submittedName>
</protein>
<accession>A0A923HD38</accession>
<dbReference type="EMBL" id="JACOFV010000007">
    <property type="protein sequence ID" value="MBC3862327.1"/>
    <property type="molecule type" value="Genomic_DNA"/>
</dbReference>
<evidence type="ECO:0000313" key="3">
    <source>
        <dbReference type="EMBL" id="MBC3862327.1"/>
    </source>
</evidence>
<dbReference type="InterPro" id="IPR025392">
    <property type="entry name" value="DUF4124"/>
</dbReference>
<sequence length="145" mass="16448">MCLPLTLFLHNFAFADVYQCEQNGHIHYSQTACAANQKQLTHTTITADDTPSKETQQAAKNRYQREKSELKKLEQQRIKEQEKQEKTAAKQIAKSKQQKAACDKAQLQVKWAKEDAKSAAQKSEAKAKLKMQHVKEKAALSCQSN</sequence>
<dbReference type="AlphaFoldDB" id="A0A923HD38"/>
<organism evidence="3 4">
    <name type="scientific">Undibacterium jejuense</name>
    <dbReference type="NCBI Taxonomy" id="1344949"/>
    <lineage>
        <taxon>Bacteria</taxon>
        <taxon>Pseudomonadati</taxon>
        <taxon>Pseudomonadota</taxon>
        <taxon>Betaproteobacteria</taxon>
        <taxon>Burkholderiales</taxon>
        <taxon>Oxalobacteraceae</taxon>
        <taxon>Undibacterium</taxon>
    </lineage>
</organism>
<evidence type="ECO:0000256" key="1">
    <source>
        <dbReference type="SAM" id="MobiDB-lite"/>
    </source>
</evidence>
<feature type="compositionally biased region" description="Basic and acidic residues" evidence="1">
    <location>
        <begin position="116"/>
        <end position="138"/>
    </location>
</feature>
<feature type="region of interest" description="Disordered" evidence="1">
    <location>
        <begin position="44"/>
        <end position="100"/>
    </location>
</feature>
<comment type="caution">
    <text evidence="3">The sequence shown here is derived from an EMBL/GenBank/DDBJ whole genome shotgun (WGS) entry which is preliminary data.</text>
</comment>
<evidence type="ECO:0000313" key="4">
    <source>
        <dbReference type="Proteomes" id="UP000634011"/>
    </source>
</evidence>
<feature type="compositionally biased region" description="Polar residues" evidence="1">
    <location>
        <begin position="44"/>
        <end position="59"/>
    </location>
</feature>
<dbReference type="Proteomes" id="UP000634011">
    <property type="component" value="Unassembled WGS sequence"/>
</dbReference>
<reference evidence="3" key="1">
    <citation type="submission" date="2020-08" db="EMBL/GenBank/DDBJ databases">
        <title>Novel species isolated from subtropical streams in China.</title>
        <authorList>
            <person name="Lu H."/>
        </authorList>
    </citation>
    <scope>NUCLEOTIDE SEQUENCE</scope>
    <source>
        <strain evidence="3">KACC 12607</strain>
    </source>
</reference>